<dbReference type="FunFam" id="3.40.50.720:FF:001864">
    <property type="entry name" value="Malate dehydrogenase"/>
    <property type="match status" value="1"/>
</dbReference>
<organism evidence="14">
    <name type="scientific">Glycine max</name>
    <name type="common">Soybean</name>
    <name type="synonym">Glycine hispida</name>
    <dbReference type="NCBI Taxonomy" id="3847"/>
    <lineage>
        <taxon>Eukaryota</taxon>
        <taxon>Viridiplantae</taxon>
        <taxon>Streptophyta</taxon>
        <taxon>Embryophyta</taxon>
        <taxon>Tracheophyta</taxon>
        <taxon>Spermatophyta</taxon>
        <taxon>Magnoliopsida</taxon>
        <taxon>eudicotyledons</taxon>
        <taxon>Gunneridae</taxon>
        <taxon>Pentapetalae</taxon>
        <taxon>rosids</taxon>
        <taxon>fabids</taxon>
        <taxon>Fabales</taxon>
        <taxon>Fabaceae</taxon>
        <taxon>Papilionoideae</taxon>
        <taxon>50 kb inversion clade</taxon>
        <taxon>NPAAA clade</taxon>
        <taxon>indigoferoid/millettioid clade</taxon>
        <taxon>Phaseoleae</taxon>
        <taxon>Glycine</taxon>
        <taxon>Glycine subgen. Soja</taxon>
    </lineage>
</organism>
<evidence type="ECO:0000256" key="2">
    <source>
        <dbReference type="ARBA" id="ARBA00008824"/>
    </source>
</evidence>
<evidence type="ECO:0000256" key="7">
    <source>
        <dbReference type="ARBA" id="ARBA00023002"/>
    </source>
</evidence>
<evidence type="ECO:0000256" key="6">
    <source>
        <dbReference type="ARBA" id="ARBA00022532"/>
    </source>
</evidence>
<reference evidence="14 15" key="1">
    <citation type="journal article" date="2010" name="Nature">
        <title>Genome sequence of the palaeopolyploid soybean.</title>
        <authorList>
            <person name="Schmutz J."/>
            <person name="Cannon S.B."/>
            <person name="Schlueter J."/>
            <person name="Ma J."/>
            <person name="Mitros T."/>
            <person name="Nelson W."/>
            <person name="Hyten D.L."/>
            <person name="Song Q."/>
            <person name="Thelen J.J."/>
            <person name="Cheng J."/>
            <person name="Xu D."/>
            <person name="Hellsten U."/>
            <person name="May G.D."/>
            <person name="Yu Y."/>
            <person name="Sakurai T."/>
            <person name="Umezawa T."/>
            <person name="Bhattacharyya M.K."/>
            <person name="Sandhu D."/>
            <person name="Valliyodan B."/>
            <person name="Lindquist E."/>
            <person name="Peto M."/>
            <person name="Grant D."/>
            <person name="Shu S."/>
            <person name="Goodstein D."/>
            <person name="Barry K."/>
            <person name="Futrell-Griggs M."/>
            <person name="Abernathy B."/>
            <person name="Du J."/>
            <person name="Tian Z."/>
            <person name="Zhu L."/>
            <person name="Gill N."/>
            <person name="Joshi T."/>
            <person name="Libault M."/>
            <person name="Sethuraman A."/>
            <person name="Zhang X.-C."/>
            <person name="Shinozaki K."/>
            <person name="Nguyen H.T."/>
            <person name="Wing R.A."/>
            <person name="Cregan P."/>
            <person name="Specht J."/>
            <person name="Grimwood J."/>
            <person name="Rokhsar D."/>
            <person name="Stacey G."/>
            <person name="Shoemaker R.C."/>
            <person name="Jackson S.A."/>
        </authorList>
    </citation>
    <scope>NUCLEOTIDE SEQUENCE</scope>
    <source>
        <strain evidence="15">cv. Williams 82</strain>
        <tissue evidence="14">Callus</tissue>
    </source>
</reference>
<dbReference type="InterPro" id="IPR022383">
    <property type="entry name" value="Lactate/malate_DH_C"/>
</dbReference>
<keyword evidence="6 11" id="KW-0816">Tricarboxylic acid cycle</keyword>
<evidence type="ECO:0000256" key="9">
    <source>
        <dbReference type="ARBA" id="ARBA00023140"/>
    </source>
</evidence>
<keyword evidence="9" id="KW-0576">Peroxisome</keyword>
<dbReference type="GO" id="GO:0030060">
    <property type="term" value="F:L-malate dehydrogenase (NAD+) activity"/>
    <property type="evidence" value="ECO:0000318"/>
    <property type="project" value="GO_Central"/>
</dbReference>
<feature type="domain" description="Lactate/malate dehydrogenase C-terminal" evidence="13">
    <location>
        <begin position="85"/>
        <end position="133"/>
    </location>
</feature>
<evidence type="ECO:0000259" key="13">
    <source>
        <dbReference type="Pfam" id="PF02866"/>
    </source>
</evidence>
<evidence type="ECO:0000313" key="15">
    <source>
        <dbReference type="EnsemblPlants" id="KRH48807"/>
    </source>
</evidence>
<name>A0A0R0J220_SOYBN</name>
<dbReference type="InterPro" id="IPR001252">
    <property type="entry name" value="Malate_DH_AS"/>
</dbReference>
<feature type="domain" description="Lactate/malate dehydrogenase N-terminal" evidence="12">
    <location>
        <begin position="3"/>
        <end position="83"/>
    </location>
</feature>
<keyword evidence="8 11" id="KW-0520">NAD</keyword>
<dbReference type="PANTHER" id="PTHR11540:SF71">
    <property type="entry name" value="MALATE DEHYDROGENASE 1, PEROXISOMAL"/>
    <property type="match status" value="1"/>
</dbReference>
<evidence type="ECO:0000256" key="5">
    <source>
        <dbReference type="ARBA" id="ARBA00022435"/>
    </source>
</evidence>
<evidence type="ECO:0000256" key="1">
    <source>
        <dbReference type="ARBA" id="ARBA00004275"/>
    </source>
</evidence>
<comment type="subunit">
    <text evidence="3">Homodimer.</text>
</comment>
<dbReference type="PaxDb" id="3847-GLYMA07G14090.1"/>
<dbReference type="Pfam" id="PF02866">
    <property type="entry name" value="Ldh_1_C"/>
    <property type="match status" value="1"/>
</dbReference>
<sequence>LKDALIGMDLVIIPAGVPHKHGLTKDDLFNINVGIVKTLCEAIAKCCPKAIVNVLSNPVNSTVLITAEVFKRVGTYDPKRLLGVTMLDVVRANMFVAEVLGVDLRYVDVPIIGGHVGITILPLLSQIKPPCSFTLKRSEYPSSTILTS</sequence>
<dbReference type="Pfam" id="PF00056">
    <property type="entry name" value="Ldh_1_N"/>
    <property type="match status" value="1"/>
</dbReference>
<dbReference type="EC" id="1.1.1.37" evidence="4 11"/>
<keyword evidence="5" id="KW-0329">Glyoxylate bypass</keyword>
<dbReference type="STRING" id="3847.A0A0R0J220"/>
<evidence type="ECO:0000313" key="16">
    <source>
        <dbReference type="Proteomes" id="UP000008827"/>
    </source>
</evidence>
<dbReference type="PANTHER" id="PTHR11540">
    <property type="entry name" value="MALATE AND LACTATE DEHYDROGENASE"/>
    <property type="match status" value="1"/>
</dbReference>
<dbReference type="InParanoid" id="A0A0R0J220"/>
<reference evidence="14" key="3">
    <citation type="submission" date="2018-07" db="EMBL/GenBank/DDBJ databases">
        <title>WGS assembly of Glycine max.</title>
        <authorList>
            <person name="Schmutz J."/>
            <person name="Cannon S."/>
            <person name="Schlueter J."/>
            <person name="Ma J."/>
            <person name="Mitros T."/>
            <person name="Nelson W."/>
            <person name="Hyten D."/>
            <person name="Song Q."/>
            <person name="Thelen J."/>
            <person name="Cheng J."/>
            <person name="Xu D."/>
            <person name="Hellsten U."/>
            <person name="May G."/>
            <person name="Yu Y."/>
            <person name="Sakurai T."/>
            <person name="Umezawa T."/>
            <person name="Bhattacharyya M."/>
            <person name="Sandhu D."/>
            <person name="Valliyodan B."/>
            <person name="Lindquist E."/>
            <person name="Peto M."/>
            <person name="Grant D."/>
            <person name="Shu S."/>
            <person name="Goodstein D."/>
            <person name="Barry K."/>
            <person name="Futrell-Griggs M."/>
            <person name="Abernathy B."/>
            <person name="Du J."/>
            <person name="Tian Z."/>
            <person name="Zhu L."/>
            <person name="Gill N."/>
            <person name="Joshi T."/>
            <person name="Libault M."/>
            <person name="Sethuraman A."/>
            <person name="Zhang X."/>
            <person name="Shinozaki K."/>
            <person name="Nguyen H."/>
            <person name="Wing R."/>
            <person name="Cregan P."/>
            <person name="Specht J."/>
            <person name="Grimwood J."/>
            <person name="Rokhsar D."/>
            <person name="Stacey G."/>
            <person name="Shoemaker R."/>
            <person name="Jackson S."/>
        </authorList>
    </citation>
    <scope>NUCLEOTIDE SEQUENCE</scope>
    <source>
        <tissue evidence="14">Callus</tissue>
    </source>
</reference>
<evidence type="ECO:0000256" key="4">
    <source>
        <dbReference type="ARBA" id="ARBA00012995"/>
    </source>
</evidence>
<dbReference type="GO" id="GO:0005777">
    <property type="term" value="C:peroxisome"/>
    <property type="evidence" value="ECO:0007669"/>
    <property type="project" value="UniProtKB-SubCell"/>
</dbReference>
<evidence type="ECO:0000259" key="12">
    <source>
        <dbReference type="Pfam" id="PF00056"/>
    </source>
</evidence>
<accession>A0A0R0J220</accession>
<dbReference type="GO" id="GO:0006097">
    <property type="term" value="P:glyoxylate cycle"/>
    <property type="evidence" value="ECO:0007669"/>
    <property type="project" value="UniProtKB-KW"/>
</dbReference>
<keyword evidence="7 10" id="KW-0560">Oxidoreductase</keyword>
<dbReference type="Proteomes" id="UP000008827">
    <property type="component" value="Chromosome 7"/>
</dbReference>
<dbReference type="OMA" id="WPEAMIC"/>
<comment type="similarity">
    <text evidence="2">Belongs to the LDH/MDH superfamily. MDH type 1 family.</text>
</comment>
<protein>
    <recommendedName>
        <fullName evidence="4 11">Malate dehydrogenase</fullName>
        <ecNumber evidence="4 11">1.1.1.37</ecNumber>
    </recommendedName>
</protein>
<dbReference type="SUPFAM" id="SSF56327">
    <property type="entry name" value="LDH C-terminal domain-like"/>
    <property type="match status" value="1"/>
</dbReference>
<dbReference type="GO" id="GO:0005737">
    <property type="term" value="C:cytoplasm"/>
    <property type="evidence" value="ECO:0000318"/>
    <property type="project" value="GO_Central"/>
</dbReference>
<dbReference type="AlphaFoldDB" id="A0A0R0J220"/>
<evidence type="ECO:0000256" key="11">
    <source>
        <dbReference type="RuleBase" id="RU003405"/>
    </source>
</evidence>
<keyword evidence="16" id="KW-1185">Reference proteome</keyword>
<dbReference type="EMBL" id="CM000840">
    <property type="protein sequence ID" value="KRH48807.1"/>
    <property type="molecule type" value="Genomic_DNA"/>
</dbReference>
<dbReference type="Gramene" id="KRH48807">
    <property type="protein sequence ID" value="KRH48807"/>
    <property type="gene ID" value="GLYMA_07G113600"/>
</dbReference>
<dbReference type="Gene3D" id="3.40.50.720">
    <property type="entry name" value="NAD(P)-binding Rossmann-like Domain"/>
    <property type="match status" value="1"/>
</dbReference>
<dbReference type="SMR" id="A0A0R0J220"/>
<dbReference type="SUPFAM" id="SSF51735">
    <property type="entry name" value="NAD(P)-binding Rossmann-fold domains"/>
    <property type="match status" value="1"/>
</dbReference>
<evidence type="ECO:0000256" key="3">
    <source>
        <dbReference type="ARBA" id="ARBA00011738"/>
    </source>
</evidence>
<dbReference type="GO" id="GO:0006099">
    <property type="term" value="P:tricarboxylic acid cycle"/>
    <property type="evidence" value="ECO:0007669"/>
    <property type="project" value="UniProtKB-KW"/>
</dbReference>
<dbReference type="EnsemblPlants" id="KRH48807">
    <property type="protein sequence ID" value="KRH48807"/>
    <property type="gene ID" value="GLYMA_07G113600"/>
</dbReference>
<dbReference type="PROSITE" id="PS00068">
    <property type="entry name" value="MDH"/>
    <property type="match status" value="1"/>
</dbReference>
<reference evidence="15" key="2">
    <citation type="submission" date="2018-02" db="UniProtKB">
        <authorList>
            <consortium name="EnsemblPlants"/>
        </authorList>
    </citation>
    <scope>IDENTIFICATION</scope>
    <source>
        <strain evidence="15">Williams 82</strain>
    </source>
</reference>
<feature type="non-terminal residue" evidence="14">
    <location>
        <position position="1"/>
    </location>
</feature>
<evidence type="ECO:0000256" key="10">
    <source>
        <dbReference type="RuleBase" id="RU003369"/>
    </source>
</evidence>
<comment type="subcellular location">
    <subcellularLocation>
        <location evidence="1">Peroxisome</location>
    </subcellularLocation>
</comment>
<gene>
    <name evidence="14" type="ORF">GLYMA_07G113600</name>
</gene>
<proteinExistence type="inferred from homology"/>
<dbReference type="InterPro" id="IPR015955">
    <property type="entry name" value="Lactate_DH/Glyco_Ohase_4_C"/>
</dbReference>
<dbReference type="Gene3D" id="3.90.110.10">
    <property type="entry name" value="Lactate dehydrogenase/glycoside hydrolase, family 4, C-terminal"/>
    <property type="match status" value="1"/>
</dbReference>
<dbReference type="GO" id="GO:0006108">
    <property type="term" value="P:malate metabolic process"/>
    <property type="evidence" value="ECO:0007669"/>
    <property type="project" value="InterPro"/>
</dbReference>
<evidence type="ECO:0000256" key="8">
    <source>
        <dbReference type="ARBA" id="ARBA00023027"/>
    </source>
</evidence>
<comment type="catalytic activity">
    <reaction evidence="11">
        <text>(S)-malate + NAD(+) = oxaloacetate + NADH + H(+)</text>
        <dbReference type="Rhea" id="RHEA:21432"/>
        <dbReference type="ChEBI" id="CHEBI:15378"/>
        <dbReference type="ChEBI" id="CHEBI:15589"/>
        <dbReference type="ChEBI" id="CHEBI:16452"/>
        <dbReference type="ChEBI" id="CHEBI:57540"/>
        <dbReference type="ChEBI" id="CHEBI:57945"/>
        <dbReference type="EC" id="1.1.1.37"/>
    </reaction>
</comment>
<dbReference type="InterPro" id="IPR001236">
    <property type="entry name" value="Lactate/malate_DH_N"/>
</dbReference>
<dbReference type="InterPro" id="IPR036291">
    <property type="entry name" value="NAD(P)-bd_dom_sf"/>
</dbReference>
<evidence type="ECO:0000313" key="14">
    <source>
        <dbReference type="EMBL" id="KRH48807.1"/>
    </source>
</evidence>